<dbReference type="Proteomes" id="UP000738325">
    <property type="component" value="Unassembled WGS sequence"/>
</dbReference>
<dbReference type="AlphaFoldDB" id="A0A9P6RTC2"/>
<feature type="transmembrane region" description="Helical" evidence="2">
    <location>
        <begin position="208"/>
        <end position="227"/>
    </location>
</feature>
<protein>
    <recommendedName>
        <fullName evidence="5">Transmembrane protein</fullName>
    </recommendedName>
</protein>
<evidence type="ECO:0000313" key="4">
    <source>
        <dbReference type="Proteomes" id="UP000738325"/>
    </source>
</evidence>
<dbReference type="OrthoDB" id="2421070at2759"/>
<accession>A0A9P6RTC2</accession>
<keyword evidence="4" id="KW-1185">Reference proteome</keyword>
<name>A0A9P6RTC2_9FUNG</name>
<feature type="transmembrane region" description="Helical" evidence="2">
    <location>
        <begin position="177"/>
        <end position="196"/>
    </location>
</feature>
<evidence type="ECO:0000256" key="2">
    <source>
        <dbReference type="SAM" id="Phobius"/>
    </source>
</evidence>
<dbReference type="EMBL" id="JAAAIP010000080">
    <property type="protein sequence ID" value="KAG0326568.1"/>
    <property type="molecule type" value="Genomic_DNA"/>
</dbReference>
<organism evidence="3 4">
    <name type="scientific">Dissophora globulifera</name>
    <dbReference type="NCBI Taxonomy" id="979702"/>
    <lineage>
        <taxon>Eukaryota</taxon>
        <taxon>Fungi</taxon>
        <taxon>Fungi incertae sedis</taxon>
        <taxon>Mucoromycota</taxon>
        <taxon>Mortierellomycotina</taxon>
        <taxon>Mortierellomycetes</taxon>
        <taxon>Mortierellales</taxon>
        <taxon>Mortierellaceae</taxon>
        <taxon>Dissophora</taxon>
    </lineage>
</organism>
<proteinExistence type="predicted"/>
<evidence type="ECO:0000256" key="1">
    <source>
        <dbReference type="SAM" id="MobiDB-lite"/>
    </source>
</evidence>
<feature type="transmembrane region" description="Helical" evidence="2">
    <location>
        <begin position="234"/>
        <end position="254"/>
    </location>
</feature>
<gene>
    <name evidence="3" type="ORF">BGZ99_009444</name>
</gene>
<comment type="caution">
    <text evidence="3">The sequence shown here is derived from an EMBL/GenBank/DDBJ whole genome shotgun (WGS) entry which is preliminary data.</text>
</comment>
<sequence length="275" mass="31329">MNTVVLPLAAPGSPGFPDQQFQKHFMHQQRQRQQQQLSTFNPDRHPLSNASVLRQQPQQDQSPQHTHQQQQQLLLQQQQFSEKPAIGPGRPGGPRLSLSLDTSDERLQTKVIRLGNKRYLKLFSPILVESPISYLNHKQLDEDKRLWENGPNEAFQKQLETEKREAYRARSKQQLRGFFMGLWLGSLMGVLMLQQTSAKMHFWRRDALSSYIPLVVLLILVSSVVIVRSGTRCTIAAVATCAAVLTCFATLIVSQSRYSTEFRLAKRNPPTPMST</sequence>
<feature type="compositionally biased region" description="Low complexity" evidence="1">
    <location>
        <begin position="55"/>
        <end position="73"/>
    </location>
</feature>
<keyword evidence="2" id="KW-1133">Transmembrane helix</keyword>
<keyword evidence="2" id="KW-0812">Transmembrane</keyword>
<evidence type="ECO:0008006" key="5">
    <source>
        <dbReference type="Google" id="ProtNLM"/>
    </source>
</evidence>
<feature type="region of interest" description="Disordered" evidence="1">
    <location>
        <begin position="28"/>
        <end position="73"/>
    </location>
</feature>
<evidence type="ECO:0000313" key="3">
    <source>
        <dbReference type="EMBL" id="KAG0326568.1"/>
    </source>
</evidence>
<keyword evidence="2" id="KW-0472">Membrane</keyword>
<reference evidence="3" key="1">
    <citation type="journal article" date="2020" name="Fungal Divers.">
        <title>Resolving the Mortierellaceae phylogeny through synthesis of multi-gene phylogenetics and phylogenomics.</title>
        <authorList>
            <person name="Vandepol N."/>
            <person name="Liber J."/>
            <person name="Desiro A."/>
            <person name="Na H."/>
            <person name="Kennedy M."/>
            <person name="Barry K."/>
            <person name="Grigoriev I.V."/>
            <person name="Miller A.N."/>
            <person name="O'Donnell K."/>
            <person name="Stajich J.E."/>
            <person name="Bonito G."/>
        </authorList>
    </citation>
    <scope>NUCLEOTIDE SEQUENCE</scope>
    <source>
        <strain evidence="3">REB-010B</strain>
    </source>
</reference>
<feature type="region of interest" description="Disordered" evidence="1">
    <location>
        <begin position="83"/>
        <end position="102"/>
    </location>
</feature>